<dbReference type="GO" id="GO:0006071">
    <property type="term" value="P:glycerol metabolic process"/>
    <property type="evidence" value="ECO:0007669"/>
    <property type="project" value="UniProtKB-KW"/>
</dbReference>
<dbReference type="STRING" id="906689.A0A2I0X6J3"/>
<name>A0A2I0X6J3_9ASPA</name>
<dbReference type="PANTHER" id="PTHR43620">
    <property type="entry name" value="GLYCEROPHOSPHORYL DIESTER PHOSPHODIESTERASE"/>
    <property type="match status" value="1"/>
</dbReference>
<evidence type="ECO:0000256" key="2">
    <source>
        <dbReference type="ARBA" id="ARBA00022729"/>
    </source>
</evidence>
<feature type="compositionally biased region" description="Polar residues" evidence="7">
    <location>
        <begin position="731"/>
        <end position="742"/>
    </location>
</feature>
<dbReference type="InterPro" id="IPR017946">
    <property type="entry name" value="PLC-like_Pdiesterase_TIM-brl"/>
</dbReference>
<dbReference type="EC" id="3.1.4.46" evidence="1"/>
<keyword evidence="2" id="KW-0732">Signal</keyword>
<dbReference type="AlphaFoldDB" id="A0A2I0X6J3"/>
<dbReference type="GO" id="GO:0006629">
    <property type="term" value="P:lipid metabolic process"/>
    <property type="evidence" value="ECO:0007669"/>
    <property type="project" value="InterPro"/>
</dbReference>
<sequence>MKFCEEAAFFLHVMILFLDDVLMNILKMLAYLFPILFIIYGVLAQPANPPPQKWQTLSGYPPLVIARGGFSGIFPESSQYAYQFAVSPSSLKNVVLFCDLQLTKDSIGICKADLRLDNSTNIASIFPKRGNTYKVNGQPIRGWFSIDFTAEELFNNVTLVQNIYSRPSIFDGVMPISTIDDVQGLKPPQLWLNVQYSTFYKEHKLDALNFIKLASQDIQFNFISSPEIDFLKNVDVSSMKTKPKLIFRFLDAGSVEPASNKTYGDLLEDLVNIKTFASGILVQKEYIWPVDHNGYLAPSTGLVTHAHRVGLEVYASGFANDAPGSYSNNFDPVDEYLQFIDNSKFSVDGVVTDFPSTASEAIACFAHNKNKALSGEGQPLVITHNGASGIYPGSTDIAYKQAVDDGADIIDCSVQMSKDAILFCLDSADLSGSTTAMPKFMSKSTTIPEIQNNTGIFTFDLTWIEIQSLKPNLVSPYSSLGLVRNPVAKNMGKILTLSEFLSFAKNSSVPGVLINIKNAPYLASKKGLSIVDAVSTALANASYDKDKTKRVLIQSDDSSVLSAFKKKNTFYEYVLLIPEQVGDAPKPTIDEIKQFANAINVIRSSLMAYDGAFISHYTDVTTEMHKSNISVYVSVLKNEFTTIAYDFFSDPIVEIATFVGGIGVDGLITEYPATARAYLNLNAKLSYTILPAEAGGLAGLAAPEALPPAQSPAPPLRPVDVVDPPLPDVANLTNPAQAQTPGSEPKESGQLSNTAFNTHLCILIMMLSFFCLRHQ</sequence>
<gene>
    <name evidence="10" type="primary">GPDL2</name>
    <name evidence="10" type="ORF">MA16_Dca008210</name>
</gene>
<keyword evidence="8" id="KW-0812">Transmembrane</keyword>
<feature type="domain" description="GP-PDE" evidence="9">
    <location>
        <begin position="62"/>
        <end position="362"/>
    </location>
</feature>
<evidence type="ECO:0000256" key="7">
    <source>
        <dbReference type="SAM" id="MobiDB-lite"/>
    </source>
</evidence>
<keyword evidence="8" id="KW-1133">Transmembrane helix</keyword>
<evidence type="ECO:0000259" key="9">
    <source>
        <dbReference type="PROSITE" id="PS51704"/>
    </source>
</evidence>
<organism evidence="10 11">
    <name type="scientific">Dendrobium catenatum</name>
    <dbReference type="NCBI Taxonomy" id="906689"/>
    <lineage>
        <taxon>Eukaryota</taxon>
        <taxon>Viridiplantae</taxon>
        <taxon>Streptophyta</taxon>
        <taxon>Embryophyta</taxon>
        <taxon>Tracheophyta</taxon>
        <taxon>Spermatophyta</taxon>
        <taxon>Magnoliopsida</taxon>
        <taxon>Liliopsida</taxon>
        <taxon>Asparagales</taxon>
        <taxon>Orchidaceae</taxon>
        <taxon>Epidendroideae</taxon>
        <taxon>Malaxideae</taxon>
        <taxon>Dendrobiinae</taxon>
        <taxon>Dendrobium</taxon>
    </lineage>
</organism>
<feature type="domain" description="GP-PDE" evidence="9">
    <location>
        <begin position="379"/>
        <end position="679"/>
    </location>
</feature>
<dbReference type="EMBL" id="KZ502094">
    <property type="protein sequence ID" value="PKU83523.1"/>
    <property type="molecule type" value="Genomic_DNA"/>
</dbReference>
<dbReference type="Proteomes" id="UP000233837">
    <property type="component" value="Unassembled WGS sequence"/>
</dbReference>
<evidence type="ECO:0000256" key="5">
    <source>
        <dbReference type="ARBA" id="ARBA00023180"/>
    </source>
</evidence>
<dbReference type="GO" id="GO:0008889">
    <property type="term" value="F:glycerophosphodiester phosphodiesterase activity"/>
    <property type="evidence" value="ECO:0007669"/>
    <property type="project" value="UniProtKB-EC"/>
</dbReference>
<keyword evidence="8" id="KW-0472">Membrane</keyword>
<evidence type="ECO:0000313" key="11">
    <source>
        <dbReference type="Proteomes" id="UP000233837"/>
    </source>
</evidence>
<dbReference type="Pfam" id="PF03009">
    <property type="entry name" value="GDPD"/>
    <property type="match status" value="1"/>
</dbReference>
<accession>A0A2I0X6J3</accession>
<reference evidence="10 11" key="2">
    <citation type="journal article" date="2017" name="Nature">
        <title>The Apostasia genome and the evolution of orchids.</title>
        <authorList>
            <person name="Zhang G.Q."/>
            <person name="Liu K.W."/>
            <person name="Li Z."/>
            <person name="Lohaus R."/>
            <person name="Hsiao Y.Y."/>
            <person name="Niu S.C."/>
            <person name="Wang J.Y."/>
            <person name="Lin Y.C."/>
            <person name="Xu Q."/>
            <person name="Chen L.J."/>
            <person name="Yoshida K."/>
            <person name="Fujiwara S."/>
            <person name="Wang Z.W."/>
            <person name="Zhang Y.Q."/>
            <person name="Mitsuda N."/>
            <person name="Wang M."/>
            <person name="Liu G.H."/>
            <person name="Pecoraro L."/>
            <person name="Huang H.X."/>
            <person name="Xiao X.J."/>
            <person name="Lin M."/>
            <person name="Wu X.Y."/>
            <person name="Wu W.L."/>
            <person name="Chen Y.Y."/>
            <person name="Chang S.B."/>
            <person name="Sakamoto S."/>
            <person name="Ohme-Takagi M."/>
            <person name="Yagi M."/>
            <person name="Zeng S.J."/>
            <person name="Shen C.Y."/>
            <person name="Yeh C.M."/>
            <person name="Luo Y.B."/>
            <person name="Tsai W.C."/>
            <person name="Van de Peer Y."/>
            <person name="Liu Z.J."/>
        </authorList>
    </citation>
    <scope>NUCLEOTIDE SEQUENCE [LARGE SCALE GENOMIC DNA]</scope>
    <source>
        <tissue evidence="10">The whole plant</tissue>
    </source>
</reference>
<keyword evidence="11" id="KW-1185">Reference proteome</keyword>
<evidence type="ECO:0000256" key="3">
    <source>
        <dbReference type="ARBA" id="ARBA00022798"/>
    </source>
</evidence>
<evidence type="ECO:0000256" key="6">
    <source>
        <dbReference type="ARBA" id="ARBA00047512"/>
    </source>
</evidence>
<dbReference type="CDD" id="cd08604">
    <property type="entry name" value="GDPD_SHV3_repeat_2"/>
    <property type="match status" value="1"/>
</dbReference>
<dbReference type="FunFam" id="3.20.20.190:FF:000011">
    <property type="entry name" value="Glycerophosphodiester phosphodiesterase GDPDL3"/>
    <property type="match status" value="1"/>
</dbReference>
<keyword evidence="4" id="KW-0378">Hydrolase</keyword>
<dbReference type="CDD" id="cd08603">
    <property type="entry name" value="GDPD_SHV3_repeat_1"/>
    <property type="match status" value="1"/>
</dbReference>
<dbReference type="FunFam" id="3.20.20.190:FF:000013">
    <property type="entry name" value="Glycerophosphodiester phosphodiesterase GDPDL3"/>
    <property type="match status" value="1"/>
</dbReference>
<feature type="region of interest" description="Disordered" evidence="7">
    <location>
        <begin position="730"/>
        <end position="751"/>
    </location>
</feature>
<dbReference type="PROSITE" id="PS51704">
    <property type="entry name" value="GP_PDE"/>
    <property type="match status" value="2"/>
</dbReference>
<dbReference type="SUPFAM" id="SSF51695">
    <property type="entry name" value="PLC-like phosphodiesterases"/>
    <property type="match status" value="2"/>
</dbReference>
<proteinExistence type="predicted"/>
<keyword evidence="3" id="KW-0319">Glycerol metabolism</keyword>
<comment type="catalytic activity">
    <reaction evidence="6">
        <text>a sn-glycero-3-phosphodiester + H2O = an alcohol + sn-glycerol 3-phosphate + H(+)</text>
        <dbReference type="Rhea" id="RHEA:12969"/>
        <dbReference type="ChEBI" id="CHEBI:15377"/>
        <dbReference type="ChEBI" id="CHEBI:15378"/>
        <dbReference type="ChEBI" id="CHEBI:30879"/>
        <dbReference type="ChEBI" id="CHEBI:57597"/>
        <dbReference type="ChEBI" id="CHEBI:83408"/>
        <dbReference type="EC" id="3.1.4.46"/>
    </reaction>
</comment>
<evidence type="ECO:0000256" key="4">
    <source>
        <dbReference type="ARBA" id="ARBA00022801"/>
    </source>
</evidence>
<dbReference type="Gene3D" id="3.20.20.190">
    <property type="entry name" value="Phosphatidylinositol (PI) phosphodiesterase"/>
    <property type="match status" value="2"/>
</dbReference>
<evidence type="ECO:0000313" key="10">
    <source>
        <dbReference type="EMBL" id="PKU83523.1"/>
    </source>
</evidence>
<dbReference type="InterPro" id="IPR030395">
    <property type="entry name" value="GP_PDE_dom"/>
</dbReference>
<feature type="transmembrane region" description="Helical" evidence="8">
    <location>
        <begin position="21"/>
        <end position="43"/>
    </location>
</feature>
<protein>
    <recommendedName>
        <fullName evidence="1">glycerophosphodiester phosphodiesterase</fullName>
        <ecNumber evidence="1">3.1.4.46</ecNumber>
    </recommendedName>
</protein>
<keyword evidence="5" id="KW-0325">Glycoprotein</keyword>
<reference evidence="10 11" key="1">
    <citation type="journal article" date="2016" name="Sci. Rep.">
        <title>The Dendrobium catenatum Lindl. genome sequence provides insights into polysaccharide synthase, floral development and adaptive evolution.</title>
        <authorList>
            <person name="Zhang G.Q."/>
            <person name="Xu Q."/>
            <person name="Bian C."/>
            <person name="Tsai W.C."/>
            <person name="Yeh C.M."/>
            <person name="Liu K.W."/>
            <person name="Yoshida K."/>
            <person name="Zhang L.S."/>
            <person name="Chang S.B."/>
            <person name="Chen F."/>
            <person name="Shi Y."/>
            <person name="Su Y.Y."/>
            <person name="Zhang Y.Q."/>
            <person name="Chen L.J."/>
            <person name="Yin Y."/>
            <person name="Lin M."/>
            <person name="Huang H."/>
            <person name="Deng H."/>
            <person name="Wang Z.W."/>
            <person name="Zhu S.L."/>
            <person name="Zhao X."/>
            <person name="Deng C."/>
            <person name="Niu S.C."/>
            <person name="Huang J."/>
            <person name="Wang M."/>
            <person name="Liu G.H."/>
            <person name="Yang H.J."/>
            <person name="Xiao X.J."/>
            <person name="Hsiao Y.Y."/>
            <person name="Wu W.L."/>
            <person name="Chen Y.Y."/>
            <person name="Mitsuda N."/>
            <person name="Ohme-Takagi M."/>
            <person name="Luo Y.B."/>
            <person name="Van de Peer Y."/>
            <person name="Liu Z.J."/>
        </authorList>
    </citation>
    <scope>NUCLEOTIDE SEQUENCE [LARGE SCALE GENOMIC DNA]</scope>
    <source>
        <tissue evidence="10">The whole plant</tissue>
    </source>
</reference>
<dbReference type="PANTHER" id="PTHR43620:SF44">
    <property type="entry name" value="GLYCEROPHOSPHODIESTER PHOSPHODIESTERASE GDPDL6-RELATED"/>
    <property type="match status" value="1"/>
</dbReference>
<evidence type="ECO:0000256" key="1">
    <source>
        <dbReference type="ARBA" id="ARBA00012247"/>
    </source>
</evidence>
<evidence type="ECO:0000256" key="8">
    <source>
        <dbReference type="SAM" id="Phobius"/>
    </source>
</evidence>